<dbReference type="Proteomes" id="UP000318288">
    <property type="component" value="Unassembled WGS sequence"/>
</dbReference>
<dbReference type="EMBL" id="SJPW01000005">
    <property type="protein sequence ID" value="TWU51078.1"/>
    <property type="molecule type" value="Genomic_DNA"/>
</dbReference>
<feature type="domain" description="Peptidase S54 rhomboid" evidence="9">
    <location>
        <begin position="196"/>
        <end position="341"/>
    </location>
</feature>
<keyword evidence="5 8" id="KW-1133">Transmembrane helix</keyword>
<evidence type="ECO:0000256" key="3">
    <source>
        <dbReference type="ARBA" id="ARBA00022692"/>
    </source>
</evidence>
<comment type="caution">
    <text evidence="11">The sequence shown here is derived from an EMBL/GenBank/DDBJ whole genome shotgun (WGS) entry which is preliminary data.</text>
</comment>
<dbReference type="Gene3D" id="3.30.70.2350">
    <property type="match status" value="1"/>
</dbReference>
<evidence type="ECO:0000256" key="2">
    <source>
        <dbReference type="ARBA" id="ARBA00009045"/>
    </source>
</evidence>
<feature type="transmembrane region" description="Helical" evidence="8">
    <location>
        <begin position="236"/>
        <end position="256"/>
    </location>
</feature>
<evidence type="ECO:0000259" key="9">
    <source>
        <dbReference type="Pfam" id="PF01694"/>
    </source>
</evidence>
<gene>
    <name evidence="11" type="primary">glpG</name>
    <name evidence="11" type="ORF">Poly51_43720</name>
</gene>
<dbReference type="PANTHER" id="PTHR43731">
    <property type="entry name" value="RHOMBOID PROTEASE"/>
    <property type="match status" value="1"/>
</dbReference>
<feature type="compositionally biased region" description="Pro residues" evidence="7">
    <location>
        <begin position="105"/>
        <end position="114"/>
    </location>
</feature>
<feature type="region of interest" description="Disordered" evidence="7">
    <location>
        <begin position="91"/>
        <end position="123"/>
    </location>
</feature>
<evidence type="ECO:0000313" key="11">
    <source>
        <dbReference type="EMBL" id="TWU51078.1"/>
    </source>
</evidence>
<keyword evidence="12" id="KW-1185">Reference proteome</keyword>
<feature type="transmembrane region" description="Helical" evidence="8">
    <location>
        <begin position="134"/>
        <end position="153"/>
    </location>
</feature>
<dbReference type="InterPro" id="IPR022732">
    <property type="entry name" value="Peptidase_S54_GlpG_N"/>
</dbReference>
<dbReference type="GO" id="GO:0004252">
    <property type="term" value="F:serine-type endopeptidase activity"/>
    <property type="evidence" value="ECO:0007669"/>
    <property type="project" value="InterPro"/>
</dbReference>
<keyword evidence="11" id="KW-0645">Protease</keyword>
<evidence type="ECO:0000256" key="7">
    <source>
        <dbReference type="SAM" id="MobiDB-lite"/>
    </source>
</evidence>
<keyword evidence="6 8" id="KW-0472">Membrane</keyword>
<dbReference type="RefSeq" id="WP_146459740.1">
    <property type="nucleotide sequence ID" value="NZ_SJPW01000005.1"/>
</dbReference>
<evidence type="ECO:0000256" key="1">
    <source>
        <dbReference type="ARBA" id="ARBA00004141"/>
    </source>
</evidence>
<keyword evidence="3 8" id="KW-0812">Transmembrane</keyword>
<dbReference type="SUPFAM" id="SSF144091">
    <property type="entry name" value="Rhomboid-like"/>
    <property type="match status" value="1"/>
</dbReference>
<dbReference type="Pfam" id="PF12122">
    <property type="entry name" value="Rhomboid_N"/>
    <property type="match status" value="1"/>
</dbReference>
<proteinExistence type="inferred from homology"/>
<protein>
    <submittedName>
        <fullName evidence="11">Rhomboid protease GlpG</fullName>
        <ecNumber evidence="11">3.4.21.105</ecNumber>
    </submittedName>
</protein>
<sequence>MRRIGSFTNESTVRQFVEYLYTRSIDAKIIDSGAEGDERKWDLWIRDEADLESARAALADFETDPNAERFKSSDLAEQMRDERIDRERARFAAERDEVVRETSPYPKPAKPTQPPQRGESDESLLADVARQQSIPITIAIIAISVIVSFTTNFGKPRGSARRGEVTLEQRVYSELSFVDRDEFAKSGRNPFASIEQGQVWRLFTPLLLHGDEFHLAFNMLWIFFLGSAIERLHGSIFFAVLIIVTQTAGMMLQVAIPPLDWIPATLHGSPFAIGASGAVYGLFGFLWIRPLLDDSYPINLDPMNVVLMLGWLIACMIPLIPGVANGAHLGGLIGGVVAAVLSYGVMGRFAKR</sequence>
<dbReference type="InterPro" id="IPR022764">
    <property type="entry name" value="Peptidase_S54_rhomboid_dom"/>
</dbReference>
<evidence type="ECO:0000259" key="10">
    <source>
        <dbReference type="Pfam" id="PF12122"/>
    </source>
</evidence>
<dbReference type="GO" id="GO:0006508">
    <property type="term" value="P:proteolysis"/>
    <property type="evidence" value="ECO:0007669"/>
    <property type="project" value="UniProtKB-KW"/>
</dbReference>
<accession>A0A5C6EQ87</accession>
<keyword evidence="4 11" id="KW-0378">Hydrolase</keyword>
<organism evidence="11 12">
    <name type="scientific">Rubripirellula tenax</name>
    <dbReference type="NCBI Taxonomy" id="2528015"/>
    <lineage>
        <taxon>Bacteria</taxon>
        <taxon>Pseudomonadati</taxon>
        <taxon>Planctomycetota</taxon>
        <taxon>Planctomycetia</taxon>
        <taxon>Pirellulales</taxon>
        <taxon>Pirellulaceae</taxon>
        <taxon>Rubripirellula</taxon>
    </lineage>
</organism>
<name>A0A5C6EQ87_9BACT</name>
<dbReference type="InterPro" id="IPR038236">
    <property type="entry name" value="GlpG_N_sf"/>
</dbReference>
<dbReference type="GO" id="GO:0016020">
    <property type="term" value="C:membrane"/>
    <property type="evidence" value="ECO:0007669"/>
    <property type="project" value="UniProtKB-SubCell"/>
</dbReference>
<dbReference type="InterPro" id="IPR050925">
    <property type="entry name" value="Rhomboid_protease_S54"/>
</dbReference>
<feature type="transmembrane region" description="Helical" evidence="8">
    <location>
        <begin position="300"/>
        <end position="320"/>
    </location>
</feature>
<comment type="similarity">
    <text evidence="2">Belongs to the peptidase S54 family.</text>
</comment>
<feature type="compositionally biased region" description="Basic and acidic residues" evidence="7">
    <location>
        <begin position="91"/>
        <end position="100"/>
    </location>
</feature>
<reference evidence="11 12" key="1">
    <citation type="submission" date="2019-02" db="EMBL/GenBank/DDBJ databases">
        <title>Deep-cultivation of Planctomycetes and their phenomic and genomic characterization uncovers novel biology.</title>
        <authorList>
            <person name="Wiegand S."/>
            <person name="Jogler M."/>
            <person name="Boedeker C."/>
            <person name="Pinto D."/>
            <person name="Vollmers J."/>
            <person name="Rivas-Marin E."/>
            <person name="Kohn T."/>
            <person name="Peeters S.H."/>
            <person name="Heuer A."/>
            <person name="Rast P."/>
            <person name="Oberbeckmann S."/>
            <person name="Bunk B."/>
            <person name="Jeske O."/>
            <person name="Meyerdierks A."/>
            <person name="Storesund J.E."/>
            <person name="Kallscheuer N."/>
            <person name="Luecker S."/>
            <person name="Lage O.M."/>
            <person name="Pohl T."/>
            <person name="Merkel B.J."/>
            <person name="Hornburger P."/>
            <person name="Mueller R.-W."/>
            <person name="Bruemmer F."/>
            <person name="Labrenz M."/>
            <person name="Spormann A.M."/>
            <person name="Op Den Camp H."/>
            <person name="Overmann J."/>
            <person name="Amann R."/>
            <person name="Jetten M.S.M."/>
            <person name="Mascher T."/>
            <person name="Medema M.H."/>
            <person name="Devos D.P."/>
            <person name="Kaster A.-K."/>
            <person name="Ovreas L."/>
            <person name="Rohde M."/>
            <person name="Galperin M.Y."/>
            <person name="Jogler C."/>
        </authorList>
    </citation>
    <scope>NUCLEOTIDE SEQUENCE [LARGE SCALE GENOMIC DNA]</scope>
    <source>
        <strain evidence="11 12">Poly51</strain>
    </source>
</reference>
<dbReference type="AlphaFoldDB" id="A0A5C6EQ87"/>
<dbReference type="EC" id="3.4.21.105" evidence="11"/>
<dbReference type="OrthoDB" id="9813074at2"/>
<dbReference type="PANTHER" id="PTHR43731:SF14">
    <property type="entry name" value="PRESENILIN-ASSOCIATED RHOMBOID-LIKE PROTEIN, MITOCHONDRIAL"/>
    <property type="match status" value="1"/>
</dbReference>
<dbReference type="Gene3D" id="1.20.1540.10">
    <property type="entry name" value="Rhomboid-like"/>
    <property type="match status" value="1"/>
</dbReference>
<feature type="transmembrane region" description="Helical" evidence="8">
    <location>
        <begin position="326"/>
        <end position="346"/>
    </location>
</feature>
<feature type="transmembrane region" description="Helical" evidence="8">
    <location>
        <begin position="268"/>
        <end position="288"/>
    </location>
</feature>
<dbReference type="InterPro" id="IPR035952">
    <property type="entry name" value="Rhomboid-like_sf"/>
</dbReference>
<evidence type="ECO:0000313" key="12">
    <source>
        <dbReference type="Proteomes" id="UP000318288"/>
    </source>
</evidence>
<evidence type="ECO:0000256" key="6">
    <source>
        <dbReference type="ARBA" id="ARBA00023136"/>
    </source>
</evidence>
<evidence type="ECO:0000256" key="4">
    <source>
        <dbReference type="ARBA" id="ARBA00022801"/>
    </source>
</evidence>
<dbReference type="Pfam" id="PF01694">
    <property type="entry name" value="Rhomboid"/>
    <property type="match status" value="1"/>
</dbReference>
<feature type="domain" description="Peptidase S54 GlpG peptidase N-terminal" evidence="10">
    <location>
        <begin position="1"/>
        <end position="73"/>
    </location>
</feature>
<evidence type="ECO:0000256" key="5">
    <source>
        <dbReference type="ARBA" id="ARBA00022989"/>
    </source>
</evidence>
<comment type="subcellular location">
    <subcellularLocation>
        <location evidence="1">Membrane</location>
        <topology evidence="1">Multi-pass membrane protein</topology>
    </subcellularLocation>
</comment>
<evidence type="ECO:0000256" key="8">
    <source>
        <dbReference type="SAM" id="Phobius"/>
    </source>
</evidence>